<dbReference type="EnsemblMetazoa" id="Aqu2.1.36199_001">
    <property type="protein sequence ID" value="Aqu2.1.36199_001"/>
    <property type="gene ID" value="Aqu2.1.36199"/>
</dbReference>
<dbReference type="InParanoid" id="A0A1X7V8U7"/>
<evidence type="ECO:0000256" key="2">
    <source>
        <dbReference type="ARBA" id="ARBA00022692"/>
    </source>
</evidence>
<dbReference type="GO" id="GO:0005789">
    <property type="term" value="C:endoplasmic reticulum membrane"/>
    <property type="evidence" value="ECO:0007669"/>
    <property type="project" value="TreeGrafter"/>
</dbReference>
<dbReference type="Proteomes" id="UP000007879">
    <property type="component" value="Unassembled WGS sequence"/>
</dbReference>
<evidence type="ECO:0000256" key="3">
    <source>
        <dbReference type="ARBA" id="ARBA00022933"/>
    </source>
</evidence>
<gene>
    <name evidence="7" type="primary">100632828</name>
</gene>
<dbReference type="EnsemblMetazoa" id="XM_003385243.3">
    <property type="protein sequence ID" value="XP_003385291.1"/>
    <property type="gene ID" value="LOC100632828"/>
</dbReference>
<protein>
    <recommendedName>
        <fullName evidence="9">Selenoprotein K</fullName>
    </recommendedName>
</protein>
<keyword evidence="4" id="KW-1133">Transmembrane helix</keyword>
<dbReference type="AlphaFoldDB" id="A0A1X7V8U7"/>
<dbReference type="Pfam" id="PF10961">
    <property type="entry name" value="SelK_SelG"/>
    <property type="match status" value="1"/>
</dbReference>
<keyword evidence="8" id="KW-1185">Reference proteome</keyword>
<feature type="compositionally biased region" description="Gly residues" evidence="6">
    <location>
        <begin position="72"/>
        <end position="90"/>
    </location>
</feature>
<dbReference type="InterPro" id="IPR024491">
    <property type="entry name" value="Se_SelK/SelG"/>
</dbReference>
<dbReference type="PANTHER" id="PTHR16875">
    <property type="entry name" value="SELENOPROTEIN K"/>
    <property type="match status" value="1"/>
</dbReference>
<proteinExistence type="predicted"/>
<evidence type="ECO:0000313" key="8">
    <source>
        <dbReference type="Proteomes" id="UP000007879"/>
    </source>
</evidence>
<keyword evidence="2" id="KW-0812">Transmembrane</keyword>
<reference evidence="8" key="1">
    <citation type="journal article" date="2010" name="Nature">
        <title>The Amphimedon queenslandica genome and the evolution of animal complexity.</title>
        <authorList>
            <person name="Srivastava M."/>
            <person name="Simakov O."/>
            <person name="Chapman J."/>
            <person name="Fahey B."/>
            <person name="Gauthier M.E."/>
            <person name="Mitros T."/>
            <person name="Richards G.S."/>
            <person name="Conaco C."/>
            <person name="Dacre M."/>
            <person name="Hellsten U."/>
            <person name="Larroux C."/>
            <person name="Putnam N.H."/>
            <person name="Stanke M."/>
            <person name="Adamska M."/>
            <person name="Darling A."/>
            <person name="Degnan S.M."/>
            <person name="Oakley T.H."/>
            <person name="Plachetzki D.C."/>
            <person name="Zhai Y."/>
            <person name="Adamski M."/>
            <person name="Calcino A."/>
            <person name="Cummins S.F."/>
            <person name="Goodstein D.M."/>
            <person name="Harris C."/>
            <person name="Jackson D.J."/>
            <person name="Leys S.P."/>
            <person name="Shu S."/>
            <person name="Woodcroft B.J."/>
            <person name="Vervoort M."/>
            <person name="Kosik K.S."/>
            <person name="Manning G."/>
            <person name="Degnan B.M."/>
            <person name="Rokhsar D.S."/>
        </authorList>
    </citation>
    <scope>NUCLEOTIDE SEQUENCE [LARGE SCALE GENOMIC DNA]</scope>
</reference>
<sequence>MKRSTYLVNGQVASSKPWSLEKLSELFWAFINFITLFFRTLFDPTLSKKGPGYSTDYRRSGQRPDTGKRIGRIGGIGGSKPPGSPPMGGG</sequence>
<dbReference type="GO" id="GO:0032469">
    <property type="term" value="P:endoplasmic reticulum calcium ion homeostasis"/>
    <property type="evidence" value="ECO:0007669"/>
    <property type="project" value="TreeGrafter"/>
</dbReference>
<dbReference type="GO" id="GO:0006816">
    <property type="term" value="P:calcium ion transport"/>
    <property type="evidence" value="ECO:0007669"/>
    <property type="project" value="TreeGrafter"/>
</dbReference>
<comment type="subcellular location">
    <subcellularLocation>
        <location evidence="1">Membrane</location>
        <topology evidence="1">Single-pass membrane protein</topology>
    </subcellularLocation>
</comment>
<evidence type="ECO:0000256" key="6">
    <source>
        <dbReference type="SAM" id="MobiDB-lite"/>
    </source>
</evidence>
<reference evidence="7" key="2">
    <citation type="submission" date="2017-05" db="UniProtKB">
        <authorList>
            <consortium name="EnsemblMetazoa"/>
        </authorList>
    </citation>
    <scope>IDENTIFICATION</scope>
</reference>
<feature type="region of interest" description="Disordered" evidence="6">
    <location>
        <begin position="52"/>
        <end position="90"/>
    </location>
</feature>
<evidence type="ECO:0000256" key="1">
    <source>
        <dbReference type="ARBA" id="ARBA00004167"/>
    </source>
</evidence>
<evidence type="ECO:0008006" key="9">
    <source>
        <dbReference type="Google" id="ProtNLM"/>
    </source>
</evidence>
<organism evidence="7">
    <name type="scientific">Amphimedon queenslandica</name>
    <name type="common">Sponge</name>
    <dbReference type="NCBI Taxonomy" id="400682"/>
    <lineage>
        <taxon>Eukaryota</taxon>
        <taxon>Metazoa</taxon>
        <taxon>Porifera</taxon>
        <taxon>Demospongiae</taxon>
        <taxon>Heteroscleromorpha</taxon>
        <taxon>Haplosclerida</taxon>
        <taxon>Niphatidae</taxon>
        <taxon>Amphimedon</taxon>
    </lineage>
</organism>
<dbReference type="OrthoDB" id="167295at2759"/>
<keyword evidence="3" id="KW-0712">Selenocysteine</keyword>
<accession>A0A1X7V8U7</accession>
<dbReference type="PANTHER" id="PTHR16875:SF0">
    <property type="entry name" value="SELENOPROTEIN K"/>
    <property type="match status" value="1"/>
</dbReference>
<evidence type="ECO:0000313" key="7">
    <source>
        <dbReference type="EnsemblMetazoa" id="Aqu2.1.36199_001"/>
    </source>
</evidence>
<dbReference type="STRING" id="400682.A0A1X7V8U7"/>
<evidence type="ECO:0000256" key="4">
    <source>
        <dbReference type="ARBA" id="ARBA00022989"/>
    </source>
</evidence>
<evidence type="ECO:0000256" key="5">
    <source>
        <dbReference type="ARBA" id="ARBA00023136"/>
    </source>
</evidence>
<dbReference type="GO" id="GO:0005794">
    <property type="term" value="C:Golgi apparatus"/>
    <property type="evidence" value="ECO:0007669"/>
    <property type="project" value="TreeGrafter"/>
</dbReference>
<dbReference type="KEGG" id="aqu:100632828"/>
<keyword evidence="5" id="KW-0472">Membrane</keyword>
<name>A0A1X7V8U7_AMPQE</name>